<evidence type="ECO:0000256" key="3">
    <source>
        <dbReference type="ARBA" id="ARBA00023163"/>
    </source>
</evidence>
<keyword evidence="6" id="KW-1185">Reference proteome</keyword>
<dbReference type="PANTHER" id="PTHR43537:SF45">
    <property type="entry name" value="GNTR FAMILY REGULATORY PROTEIN"/>
    <property type="match status" value="1"/>
</dbReference>
<dbReference type="InterPro" id="IPR011711">
    <property type="entry name" value="GntR_C"/>
</dbReference>
<dbReference type="Gene3D" id="1.20.120.530">
    <property type="entry name" value="GntR ligand-binding domain-like"/>
    <property type="match status" value="1"/>
</dbReference>
<dbReference type="InterPro" id="IPR036390">
    <property type="entry name" value="WH_DNA-bd_sf"/>
</dbReference>
<proteinExistence type="predicted"/>
<evidence type="ECO:0000313" key="6">
    <source>
        <dbReference type="Proteomes" id="UP000463224"/>
    </source>
</evidence>
<dbReference type="CDD" id="cd07377">
    <property type="entry name" value="WHTH_GntR"/>
    <property type="match status" value="1"/>
</dbReference>
<dbReference type="GO" id="GO:0003700">
    <property type="term" value="F:DNA-binding transcription factor activity"/>
    <property type="evidence" value="ECO:0007669"/>
    <property type="project" value="InterPro"/>
</dbReference>
<name>A0A844QA03_9HYPH</name>
<evidence type="ECO:0000256" key="1">
    <source>
        <dbReference type="ARBA" id="ARBA00023015"/>
    </source>
</evidence>
<keyword evidence="3" id="KW-0804">Transcription</keyword>
<dbReference type="SMART" id="SM00345">
    <property type="entry name" value="HTH_GNTR"/>
    <property type="match status" value="1"/>
</dbReference>
<dbReference type="PROSITE" id="PS50949">
    <property type="entry name" value="HTH_GNTR"/>
    <property type="match status" value="1"/>
</dbReference>
<protein>
    <submittedName>
        <fullName evidence="5">GntR family transcriptional regulator</fullName>
    </submittedName>
</protein>
<evidence type="ECO:0000256" key="2">
    <source>
        <dbReference type="ARBA" id="ARBA00023125"/>
    </source>
</evidence>
<organism evidence="5 6">
    <name type="scientific">Nitratireductor arenosus</name>
    <dbReference type="NCBI Taxonomy" id="2682096"/>
    <lineage>
        <taxon>Bacteria</taxon>
        <taxon>Pseudomonadati</taxon>
        <taxon>Pseudomonadota</taxon>
        <taxon>Alphaproteobacteria</taxon>
        <taxon>Hyphomicrobiales</taxon>
        <taxon>Phyllobacteriaceae</taxon>
        <taxon>Nitratireductor</taxon>
    </lineage>
</organism>
<dbReference type="GO" id="GO:0003677">
    <property type="term" value="F:DNA binding"/>
    <property type="evidence" value="ECO:0007669"/>
    <property type="project" value="UniProtKB-KW"/>
</dbReference>
<dbReference type="Pfam" id="PF07729">
    <property type="entry name" value="FCD"/>
    <property type="match status" value="1"/>
</dbReference>
<keyword evidence="1" id="KW-0805">Transcription regulation</keyword>
<dbReference type="EMBL" id="WPHG01000001">
    <property type="protein sequence ID" value="MVA96065.1"/>
    <property type="molecule type" value="Genomic_DNA"/>
</dbReference>
<dbReference type="PANTHER" id="PTHR43537">
    <property type="entry name" value="TRANSCRIPTIONAL REGULATOR, GNTR FAMILY"/>
    <property type="match status" value="1"/>
</dbReference>
<accession>A0A844QA03</accession>
<dbReference type="InterPro" id="IPR036388">
    <property type="entry name" value="WH-like_DNA-bd_sf"/>
</dbReference>
<evidence type="ECO:0000313" key="5">
    <source>
        <dbReference type="EMBL" id="MVA96065.1"/>
    </source>
</evidence>
<dbReference type="InterPro" id="IPR008920">
    <property type="entry name" value="TF_FadR/GntR_C"/>
</dbReference>
<dbReference type="SMART" id="SM00895">
    <property type="entry name" value="FCD"/>
    <property type="match status" value="1"/>
</dbReference>
<dbReference type="InterPro" id="IPR000524">
    <property type="entry name" value="Tscrpt_reg_HTH_GntR"/>
</dbReference>
<reference evidence="5 6" key="1">
    <citation type="submission" date="2019-12" db="EMBL/GenBank/DDBJ databases">
        <title>Nitratireductor arenosus sp. nov., Isolated from sea sand, Jeju island, South Korea.</title>
        <authorList>
            <person name="Kim W."/>
        </authorList>
    </citation>
    <scope>NUCLEOTIDE SEQUENCE [LARGE SCALE GENOMIC DNA]</scope>
    <source>
        <strain evidence="5 6">CAU 1489</strain>
    </source>
</reference>
<feature type="domain" description="HTH gntR-type" evidence="4">
    <location>
        <begin position="13"/>
        <end position="80"/>
    </location>
</feature>
<dbReference type="Gene3D" id="1.10.10.10">
    <property type="entry name" value="Winged helix-like DNA-binding domain superfamily/Winged helix DNA-binding domain"/>
    <property type="match status" value="1"/>
</dbReference>
<dbReference type="Proteomes" id="UP000463224">
    <property type="component" value="Unassembled WGS sequence"/>
</dbReference>
<dbReference type="Pfam" id="PF00392">
    <property type="entry name" value="GntR"/>
    <property type="match status" value="1"/>
</dbReference>
<dbReference type="SUPFAM" id="SSF48008">
    <property type="entry name" value="GntR ligand-binding domain-like"/>
    <property type="match status" value="1"/>
</dbReference>
<evidence type="ECO:0000259" key="4">
    <source>
        <dbReference type="PROSITE" id="PS50949"/>
    </source>
</evidence>
<dbReference type="SUPFAM" id="SSF46785">
    <property type="entry name" value="Winged helix' DNA-binding domain"/>
    <property type="match status" value="1"/>
</dbReference>
<dbReference type="AlphaFoldDB" id="A0A844QA03"/>
<dbReference type="RefSeq" id="WP_156710978.1">
    <property type="nucleotide sequence ID" value="NZ_WPHG01000001.1"/>
</dbReference>
<comment type="caution">
    <text evidence="5">The sequence shown here is derived from an EMBL/GenBank/DDBJ whole genome shotgun (WGS) entry which is preliminary data.</text>
</comment>
<gene>
    <name evidence="5" type="ORF">GN330_02225</name>
</gene>
<sequence length="239" mass="26923">MIDNALIKPVSDSTLRSRTVDQMKLLIVSGELPAGSRLTETRLASALGISRGPLREAIRELVDIGLLVSKPYKGLFVREVTRGDLEEIYSLRTALEQFAFKECWSKRTPAALTDLRRRNEALAATIEEGTNPLGAIEDELHLHSWCYEMSNHQLLLQSWNRLKPNLQFYFAMHQQAHARRGPSRQAHDTYIRLASGNDLDAMLDHLADHMRQGLQTTIGFIESGEPGHDTAKTRSHVVD</sequence>
<keyword evidence="2" id="KW-0238">DNA-binding</keyword>